<gene>
    <name evidence="10" type="ORF">ATK74_0069</name>
</gene>
<evidence type="ECO:0000313" key="10">
    <source>
        <dbReference type="EMBL" id="PFG15549.1"/>
    </source>
</evidence>
<dbReference type="GO" id="GO:0046872">
    <property type="term" value="F:metal ion binding"/>
    <property type="evidence" value="ECO:0007669"/>
    <property type="project" value="UniProtKB-KW"/>
</dbReference>
<dbReference type="InterPro" id="IPR003764">
    <property type="entry name" value="GlcNAc_6-P_deAcase"/>
</dbReference>
<dbReference type="InterPro" id="IPR011059">
    <property type="entry name" value="Metal-dep_hydrolase_composite"/>
</dbReference>
<dbReference type="RefSeq" id="WP_245840550.1">
    <property type="nucleotide sequence ID" value="NZ_PDJC01000001.1"/>
</dbReference>
<comment type="caution">
    <text evidence="10">The sequence shown here is derived from an EMBL/GenBank/DDBJ whole genome shotgun (WGS) entry which is preliminary data.</text>
</comment>
<evidence type="ECO:0000256" key="8">
    <source>
        <dbReference type="PIRSR" id="PIRSR038994-3"/>
    </source>
</evidence>
<evidence type="ECO:0000259" key="9">
    <source>
        <dbReference type="Pfam" id="PF01979"/>
    </source>
</evidence>
<dbReference type="PANTHER" id="PTHR11113:SF14">
    <property type="entry name" value="N-ACETYLGLUCOSAMINE-6-PHOSPHATE DEACETYLASE"/>
    <property type="match status" value="1"/>
</dbReference>
<name>A0A2A9CPT4_9ACTN</name>
<protein>
    <submittedName>
        <fullName evidence="10">N-acetylglucosamine 6-phosphate deacetylase</fullName>
    </submittedName>
</protein>
<evidence type="ECO:0000313" key="11">
    <source>
        <dbReference type="Proteomes" id="UP000226079"/>
    </source>
</evidence>
<dbReference type="InterPro" id="IPR006680">
    <property type="entry name" value="Amidohydro-rel"/>
</dbReference>
<comment type="similarity">
    <text evidence="1 5">Belongs to the metallo-dependent hydrolases superfamily. NagA family.</text>
</comment>
<sequence length="374" mass="38554">MRLLAGDRILFPDADAPAAGWIEVDGERIVATGLGTAPRPADEQLVGLVVPGYVDVHCHGGGGASFVTTDPEQVRTVLAAHRRHGVTTMVASLVTGRPEDLLAQVRCLAGLYRSGEIAGIHLEGPWLAPEFHGAHPTPLLSEPLPAQVGELVDAGAGAVKMVTIAPERDGALDSIALLAGRGVVAALGHTNAGYDQARAAIAAGATGSTHLFNAMAPLRHREPGPILALLEDPRVWLELIADGVHLRPELVAFIASIAPGRVVFVTDAMAAAAGPDGDYLLGELPVEVRDGLALVAGTDTIAGSTLTLDRAVQIAVAAGVPLAVAVRAATQHPADYLSLSEVGRLAPDMRADLVVLDNDLAVSRVLAGGSWLAR</sequence>
<dbReference type="SUPFAM" id="SSF51338">
    <property type="entry name" value="Composite domain of metallo-dependent hydrolases"/>
    <property type="match status" value="1"/>
</dbReference>
<dbReference type="Pfam" id="PF01979">
    <property type="entry name" value="Amidohydro_1"/>
    <property type="match status" value="1"/>
</dbReference>
<organism evidence="10 11">
    <name type="scientific">Propionicimonas paludicola</name>
    <dbReference type="NCBI Taxonomy" id="185243"/>
    <lineage>
        <taxon>Bacteria</taxon>
        <taxon>Bacillati</taxon>
        <taxon>Actinomycetota</taxon>
        <taxon>Actinomycetes</taxon>
        <taxon>Propionibacteriales</taxon>
        <taxon>Nocardioidaceae</taxon>
        <taxon>Propionicimonas</taxon>
    </lineage>
</organism>
<dbReference type="InterPro" id="IPR032466">
    <property type="entry name" value="Metal_Hydrolase"/>
</dbReference>
<feature type="binding site" evidence="8">
    <location>
        <position position="210"/>
    </location>
    <ligand>
        <name>Zn(2+)</name>
        <dbReference type="ChEBI" id="CHEBI:29105"/>
    </ligand>
</feature>
<evidence type="ECO:0000256" key="2">
    <source>
        <dbReference type="ARBA" id="ARBA00022723"/>
    </source>
</evidence>
<proteinExistence type="inferred from homology"/>
<feature type="domain" description="Amidohydrolase-related" evidence="9">
    <location>
        <begin position="48"/>
        <end position="369"/>
    </location>
</feature>
<evidence type="ECO:0000256" key="5">
    <source>
        <dbReference type="PIRNR" id="PIRNR038994"/>
    </source>
</evidence>
<dbReference type="EMBL" id="PDJC01000001">
    <property type="protein sequence ID" value="PFG15549.1"/>
    <property type="molecule type" value="Genomic_DNA"/>
</dbReference>
<dbReference type="PIRSF" id="PIRSF038994">
    <property type="entry name" value="NagA"/>
    <property type="match status" value="1"/>
</dbReference>
<feature type="binding site" evidence="7">
    <location>
        <begin position="301"/>
        <end position="303"/>
    </location>
    <ligand>
        <name>substrate</name>
    </ligand>
</feature>
<dbReference type="GO" id="GO:0006046">
    <property type="term" value="P:N-acetylglucosamine catabolic process"/>
    <property type="evidence" value="ECO:0007669"/>
    <property type="project" value="TreeGrafter"/>
</dbReference>
<feature type="binding site" evidence="7">
    <location>
        <begin position="213"/>
        <end position="214"/>
    </location>
    <ligand>
        <name>substrate</name>
    </ligand>
</feature>
<keyword evidence="3 5" id="KW-0378">Hydrolase</keyword>
<evidence type="ECO:0000256" key="3">
    <source>
        <dbReference type="ARBA" id="ARBA00022801"/>
    </source>
</evidence>
<keyword evidence="4 5" id="KW-0119">Carbohydrate metabolism</keyword>
<accession>A0A2A9CPT4</accession>
<dbReference type="AlphaFoldDB" id="A0A2A9CPT4"/>
<reference evidence="10 11" key="1">
    <citation type="submission" date="2017-10" db="EMBL/GenBank/DDBJ databases">
        <title>Sequencing the genomes of 1000 actinobacteria strains.</title>
        <authorList>
            <person name="Klenk H.-P."/>
        </authorList>
    </citation>
    <scope>NUCLEOTIDE SEQUENCE [LARGE SCALE GENOMIC DNA]</scope>
    <source>
        <strain evidence="10 11">DSM 15597</strain>
    </source>
</reference>
<feature type="binding site" evidence="7">
    <location>
        <position position="245"/>
    </location>
    <ligand>
        <name>substrate</name>
    </ligand>
</feature>
<dbReference type="SUPFAM" id="SSF51556">
    <property type="entry name" value="Metallo-dependent hydrolases"/>
    <property type="match status" value="1"/>
</dbReference>
<keyword evidence="2 8" id="KW-0479">Metal-binding</keyword>
<evidence type="ECO:0000256" key="4">
    <source>
        <dbReference type="ARBA" id="ARBA00023277"/>
    </source>
</evidence>
<dbReference type="PANTHER" id="PTHR11113">
    <property type="entry name" value="N-ACETYLGLUCOSAMINE-6-PHOSPHATE DEACETYLASE"/>
    <property type="match status" value="1"/>
</dbReference>
<evidence type="ECO:0000256" key="6">
    <source>
        <dbReference type="PIRSR" id="PIRSR038994-1"/>
    </source>
</evidence>
<comment type="cofactor">
    <cofactor evidence="8">
        <name>a divalent metal cation</name>
        <dbReference type="ChEBI" id="CHEBI:60240"/>
    </cofactor>
    <text evidence="8">Binds 1 divalent metal cation per subunit.</text>
</comment>
<dbReference type="GO" id="GO:0008448">
    <property type="term" value="F:N-acetylglucosamine-6-phosphate deacetylase activity"/>
    <property type="evidence" value="ECO:0007669"/>
    <property type="project" value="InterPro"/>
</dbReference>
<evidence type="ECO:0000256" key="7">
    <source>
        <dbReference type="PIRSR" id="PIRSR038994-2"/>
    </source>
</evidence>
<feature type="binding site" evidence="8">
    <location>
        <position position="189"/>
    </location>
    <ligand>
        <name>Zn(2+)</name>
        <dbReference type="ChEBI" id="CHEBI:29105"/>
    </ligand>
</feature>
<feature type="binding site" evidence="8">
    <location>
        <position position="123"/>
    </location>
    <ligand>
        <name>Zn(2+)</name>
        <dbReference type="ChEBI" id="CHEBI:29105"/>
    </ligand>
</feature>
<dbReference type="Proteomes" id="UP000226079">
    <property type="component" value="Unassembled WGS sequence"/>
</dbReference>
<keyword evidence="11" id="KW-1185">Reference proteome</keyword>
<feature type="binding site" evidence="7">
    <location>
        <position position="221"/>
    </location>
    <ligand>
        <name>substrate</name>
    </ligand>
</feature>
<feature type="binding site" evidence="7">
    <location>
        <position position="134"/>
    </location>
    <ligand>
        <name>substrate</name>
    </ligand>
</feature>
<dbReference type="Gene3D" id="3.20.20.140">
    <property type="entry name" value="Metal-dependent hydrolases"/>
    <property type="match status" value="1"/>
</dbReference>
<evidence type="ECO:0000256" key="1">
    <source>
        <dbReference type="ARBA" id="ARBA00010716"/>
    </source>
</evidence>
<feature type="active site" description="Proton donor/acceptor" evidence="6">
    <location>
        <position position="267"/>
    </location>
</feature>
<dbReference type="Gene3D" id="2.30.40.10">
    <property type="entry name" value="Urease, subunit C, domain 1"/>
    <property type="match status" value="1"/>
</dbReference>